<evidence type="ECO:0000313" key="10">
    <source>
        <dbReference type="EMBL" id="CAD8999634.1"/>
    </source>
</evidence>
<name>A0A7S1I3C5_9EUGL</name>
<dbReference type="InterPro" id="IPR036526">
    <property type="entry name" value="C-N_Hydrolase_sf"/>
</dbReference>
<sequence>MSKLVRIATCNLNQWAMDFDGNLARIKESINLAKAADATFRVGPELEISGYGCEDHFLEQDTLNHTWESIAEILRCDVTDGILCDIGAAVMHRNVCYNCRVYICNRRIVMIRPKMCMADDGNYREPRWFTAWDKGFTLEDFYLPRRIREICKQVKVPFGVGAIALNDTVVATETCEELFTPDAPHIALGLGGVEIIANGSGSHHQLRKLNTRIELIKSATTKSGGAYLYANQQGCDGGRLYYDGCAMIMCNGNMLAQGTQFSVHDVELVVATVDLEDIRSYRAAFKSRSVQAAAAPPVPRVDCDFELSGIAVNGLQPSKPISIRYHDPMEEIAYGPSAWLWDYLRRSGQRGYFLPLSGGADSSSTAALVGIMCQEVVKACQEGSQTTIADVQKVTRRPDWIPSTAQELAKEVLWCVYMASTHSGSETEGRARQLALEIGCNFNKIYIDGITTAIVDSFSSVVGKVPQMGNDGGSTAEDLAMQNIQARSRMVMAYFMSQLMPWAAGGSGSLLVLGSANVDEALRGYYTKYDCSAADVNPIGGICKVDLKAFLWWAAANKGYPVLERVVQAPPTAELGGAGRGAEQTDEEDMGMSYDDLSMFGKLRKISRCGPVGMVHKLAHEWTHLSPTVIGEKVKKFFFYYSINRHKMTTLTPAYHAENYSPEDNRFDLRQFLYPARWSWQFRKVDEAVKRLEEAEELRSAKRQKTEHAHP</sequence>
<dbReference type="AlphaFoldDB" id="A0A7S1I3C5"/>
<comment type="similarity">
    <text evidence="2 8">In the C-terminal section; belongs to the NAD synthetase family.</text>
</comment>
<keyword evidence="4 8" id="KW-0547">Nucleotide-binding</keyword>
<organism evidence="10">
    <name type="scientific">Eutreptiella gymnastica</name>
    <dbReference type="NCBI Taxonomy" id="73025"/>
    <lineage>
        <taxon>Eukaryota</taxon>
        <taxon>Discoba</taxon>
        <taxon>Euglenozoa</taxon>
        <taxon>Euglenida</taxon>
        <taxon>Spirocuta</taxon>
        <taxon>Euglenophyceae</taxon>
        <taxon>Eutreptiales</taxon>
        <taxon>Eutreptiaceae</taxon>
        <taxon>Eutreptiella</taxon>
    </lineage>
</organism>
<dbReference type="UniPathway" id="UPA00253">
    <property type="reaction ID" value="UER00334"/>
</dbReference>
<protein>
    <recommendedName>
        <fullName evidence="8">Glutamine-dependent NAD(+) synthetase</fullName>
        <ecNumber evidence="8">6.3.5.1</ecNumber>
    </recommendedName>
    <alternativeName>
        <fullName evidence="8">NAD(+) synthase [glutamine-hydrolyzing]</fullName>
    </alternativeName>
</protein>
<dbReference type="HAMAP" id="MF_02090">
    <property type="entry name" value="NadE_glutamine_dep"/>
    <property type="match status" value="1"/>
</dbReference>
<proteinExistence type="inferred from homology"/>
<dbReference type="InterPro" id="IPR014729">
    <property type="entry name" value="Rossmann-like_a/b/a_fold"/>
</dbReference>
<dbReference type="Gene3D" id="3.40.50.620">
    <property type="entry name" value="HUPs"/>
    <property type="match status" value="1"/>
</dbReference>
<dbReference type="InterPro" id="IPR022310">
    <property type="entry name" value="NAD/GMP_synthase"/>
</dbReference>
<evidence type="ECO:0000256" key="6">
    <source>
        <dbReference type="ARBA" id="ARBA00023027"/>
    </source>
</evidence>
<gene>
    <name evidence="10" type="ORF">EGYM00392_LOCUS10707</name>
</gene>
<dbReference type="NCBIfam" id="TIGR00552">
    <property type="entry name" value="nadE"/>
    <property type="match status" value="1"/>
</dbReference>
<evidence type="ECO:0000256" key="7">
    <source>
        <dbReference type="ARBA" id="ARBA00052340"/>
    </source>
</evidence>
<dbReference type="GO" id="GO:0005524">
    <property type="term" value="F:ATP binding"/>
    <property type="evidence" value="ECO:0007669"/>
    <property type="project" value="UniProtKB-UniRule"/>
</dbReference>
<dbReference type="GO" id="GO:0009435">
    <property type="term" value="P:NAD+ biosynthetic process"/>
    <property type="evidence" value="ECO:0007669"/>
    <property type="project" value="UniProtKB-UniRule"/>
</dbReference>
<reference evidence="10" key="1">
    <citation type="submission" date="2021-01" db="EMBL/GenBank/DDBJ databases">
        <authorList>
            <person name="Corre E."/>
            <person name="Pelletier E."/>
            <person name="Niang G."/>
            <person name="Scheremetjew M."/>
            <person name="Finn R."/>
            <person name="Kale V."/>
            <person name="Holt S."/>
            <person name="Cochrane G."/>
            <person name="Meng A."/>
            <person name="Brown T."/>
            <person name="Cohen L."/>
        </authorList>
    </citation>
    <scope>NUCLEOTIDE SEQUENCE</scope>
    <source>
        <strain evidence="10">NIES-381</strain>
    </source>
</reference>
<dbReference type="PANTHER" id="PTHR23090:SF9">
    <property type="entry name" value="GLUTAMINE-DEPENDENT NAD(+) SYNTHETASE"/>
    <property type="match status" value="1"/>
</dbReference>
<evidence type="ECO:0000259" key="9">
    <source>
        <dbReference type="PROSITE" id="PS50263"/>
    </source>
</evidence>
<accession>A0A7S1I3C5</accession>
<dbReference type="CDD" id="cd07570">
    <property type="entry name" value="GAT_Gln-NAD-synth"/>
    <property type="match status" value="1"/>
</dbReference>
<dbReference type="PANTHER" id="PTHR23090">
    <property type="entry name" value="NH 3 /GLUTAMINE-DEPENDENT NAD + SYNTHETASE"/>
    <property type="match status" value="1"/>
</dbReference>
<dbReference type="Gene3D" id="3.60.110.10">
    <property type="entry name" value="Carbon-nitrogen hydrolase"/>
    <property type="match status" value="1"/>
</dbReference>
<dbReference type="GO" id="GO:0005737">
    <property type="term" value="C:cytoplasm"/>
    <property type="evidence" value="ECO:0007669"/>
    <property type="project" value="InterPro"/>
</dbReference>
<dbReference type="InterPro" id="IPR003694">
    <property type="entry name" value="NAD_synthase"/>
</dbReference>
<comment type="pathway">
    <text evidence="1 8">Cofactor biosynthesis; NAD(+) biosynthesis; NAD(+) from deamido-NAD(+) (L-Gln route): step 1/1.</text>
</comment>
<evidence type="ECO:0000256" key="4">
    <source>
        <dbReference type="ARBA" id="ARBA00022741"/>
    </source>
</evidence>
<keyword evidence="5 8" id="KW-0067">ATP-binding</keyword>
<evidence type="ECO:0000256" key="1">
    <source>
        <dbReference type="ARBA" id="ARBA00005188"/>
    </source>
</evidence>
<dbReference type="PROSITE" id="PS50263">
    <property type="entry name" value="CN_HYDROLASE"/>
    <property type="match status" value="1"/>
</dbReference>
<dbReference type="Pfam" id="PF02540">
    <property type="entry name" value="NAD_synthase"/>
    <property type="match status" value="1"/>
</dbReference>
<evidence type="ECO:0000256" key="5">
    <source>
        <dbReference type="ARBA" id="ARBA00022840"/>
    </source>
</evidence>
<dbReference type="SUPFAM" id="SSF56317">
    <property type="entry name" value="Carbon-nitrogen hydrolase"/>
    <property type="match status" value="1"/>
</dbReference>
<comment type="catalytic activity">
    <reaction evidence="7 8">
        <text>deamido-NAD(+) + L-glutamine + ATP + H2O = L-glutamate + AMP + diphosphate + NAD(+) + H(+)</text>
        <dbReference type="Rhea" id="RHEA:24384"/>
        <dbReference type="ChEBI" id="CHEBI:15377"/>
        <dbReference type="ChEBI" id="CHEBI:15378"/>
        <dbReference type="ChEBI" id="CHEBI:29985"/>
        <dbReference type="ChEBI" id="CHEBI:30616"/>
        <dbReference type="ChEBI" id="CHEBI:33019"/>
        <dbReference type="ChEBI" id="CHEBI:57540"/>
        <dbReference type="ChEBI" id="CHEBI:58359"/>
        <dbReference type="ChEBI" id="CHEBI:58437"/>
        <dbReference type="ChEBI" id="CHEBI:456215"/>
        <dbReference type="EC" id="6.3.5.1"/>
    </reaction>
</comment>
<dbReference type="PIRSF" id="PIRSF006630">
    <property type="entry name" value="NADS_GAT"/>
    <property type="match status" value="1"/>
</dbReference>
<dbReference type="CDD" id="cd00553">
    <property type="entry name" value="NAD_synthase"/>
    <property type="match status" value="1"/>
</dbReference>
<dbReference type="GO" id="GO:0004359">
    <property type="term" value="F:glutaminase activity"/>
    <property type="evidence" value="ECO:0007669"/>
    <property type="project" value="InterPro"/>
</dbReference>
<dbReference type="GO" id="GO:0003952">
    <property type="term" value="F:NAD+ synthase (glutamine-hydrolyzing) activity"/>
    <property type="evidence" value="ECO:0007669"/>
    <property type="project" value="UniProtKB-UniRule"/>
</dbReference>
<dbReference type="FunFam" id="3.60.110.10:FF:000003">
    <property type="entry name" value="Glutamine-dependent NAD(+) synthetase"/>
    <property type="match status" value="1"/>
</dbReference>
<dbReference type="InterPro" id="IPR014445">
    <property type="entry name" value="Gln-dep_NAD_synthase"/>
</dbReference>
<dbReference type="SUPFAM" id="SSF52402">
    <property type="entry name" value="Adenine nucleotide alpha hydrolases-like"/>
    <property type="match status" value="1"/>
</dbReference>
<dbReference type="InterPro" id="IPR003010">
    <property type="entry name" value="C-N_Hydrolase"/>
</dbReference>
<dbReference type="Pfam" id="PF00795">
    <property type="entry name" value="CN_hydrolase"/>
    <property type="match status" value="1"/>
</dbReference>
<dbReference type="EC" id="6.3.5.1" evidence="8"/>
<evidence type="ECO:0000256" key="8">
    <source>
        <dbReference type="PIRNR" id="PIRNR006630"/>
    </source>
</evidence>
<evidence type="ECO:0000256" key="2">
    <source>
        <dbReference type="ARBA" id="ARBA00007145"/>
    </source>
</evidence>
<feature type="domain" description="CN hydrolase" evidence="9">
    <location>
        <begin position="5"/>
        <end position="275"/>
    </location>
</feature>
<dbReference type="FunFam" id="3.40.50.620:FF:000036">
    <property type="entry name" value="Glutamine-dependent NAD(+) synthetase"/>
    <property type="match status" value="1"/>
</dbReference>
<keyword evidence="6 8" id="KW-0520">NAD</keyword>
<evidence type="ECO:0000256" key="3">
    <source>
        <dbReference type="ARBA" id="ARBA00022598"/>
    </source>
</evidence>
<keyword evidence="3 8" id="KW-0436">Ligase</keyword>
<dbReference type="EMBL" id="HBGA01029099">
    <property type="protein sequence ID" value="CAD8999634.1"/>
    <property type="molecule type" value="Transcribed_RNA"/>
</dbReference>